<dbReference type="InterPro" id="IPR029063">
    <property type="entry name" value="SAM-dependent_MTases_sf"/>
</dbReference>
<dbReference type="GO" id="GO:0160105">
    <property type="term" value="F:tRNA (adenine(22)-N1)-methyltransferase activity"/>
    <property type="evidence" value="ECO:0007669"/>
    <property type="project" value="InterPro"/>
</dbReference>
<dbReference type="Proteomes" id="UP000243350">
    <property type="component" value="Unassembled WGS sequence"/>
</dbReference>
<dbReference type="EMBL" id="PYZI01000001">
    <property type="protein sequence ID" value="PTF15449.1"/>
    <property type="molecule type" value="Genomic_DNA"/>
</dbReference>
<gene>
    <name evidence="2" type="ORF">BUY47_01345</name>
    <name evidence="1" type="ORF">BUY48_07980</name>
</gene>
<accession>A0A2K4DGV1</accession>
<dbReference type="GeneID" id="48887885"/>
<dbReference type="PANTHER" id="PTHR38451">
    <property type="entry name" value="TRNA (ADENINE(22)-N(1))-METHYLTRANSFERASE"/>
    <property type="match status" value="1"/>
</dbReference>
<evidence type="ECO:0000313" key="1">
    <source>
        <dbReference type="EMBL" id="PTF13967.1"/>
    </source>
</evidence>
<keyword evidence="1" id="KW-0489">Methyltransferase</keyword>
<keyword evidence="1" id="KW-0808">Transferase</keyword>
<evidence type="ECO:0000313" key="2">
    <source>
        <dbReference type="EMBL" id="PTF15449.1"/>
    </source>
</evidence>
<dbReference type="PANTHER" id="PTHR38451:SF1">
    <property type="entry name" value="TRNA (ADENINE(22)-N(1))-METHYLTRANSFERASE"/>
    <property type="match status" value="1"/>
</dbReference>
<dbReference type="EMBL" id="PYZH01000046">
    <property type="protein sequence ID" value="PTF13967.1"/>
    <property type="molecule type" value="Genomic_DNA"/>
</dbReference>
<keyword evidence="3" id="KW-1185">Reference proteome</keyword>
<evidence type="ECO:0000313" key="3">
    <source>
        <dbReference type="Proteomes" id="UP000242088"/>
    </source>
</evidence>
<dbReference type="InterPro" id="IPR006901">
    <property type="entry name" value="TrmK"/>
</dbReference>
<name>A0A2K4DGV1_9STAP</name>
<dbReference type="Proteomes" id="UP000242088">
    <property type="component" value="Unassembled WGS sequence"/>
</dbReference>
<protein>
    <submittedName>
        <fullName evidence="1">tRNA (Adenine-N(1))-methyltransferase</fullName>
    </submittedName>
</protein>
<reference evidence="3 4" key="1">
    <citation type="journal article" date="2016" name="Front. Microbiol.">
        <title>Comprehensive Phylogenetic Analysis of Bovine Non-aureus Staphylococci Species Based on Whole-Genome Sequencing.</title>
        <authorList>
            <person name="Naushad S."/>
            <person name="Barkema H.W."/>
            <person name="Luby C."/>
            <person name="Condas L.A."/>
            <person name="Nobrega D.B."/>
            <person name="Carson D.A."/>
            <person name="De Buck J."/>
        </authorList>
    </citation>
    <scope>NUCLEOTIDE SEQUENCE [LARGE SCALE GENOMIC DNA]</scope>
    <source>
        <strain evidence="2 3">SNUC 1409</strain>
        <strain evidence="1 4">SNUC 4143</strain>
    </source>
</reference>
<evidence type="ECO:0000313" key="4">
    <source>
        <dbReference type="Proteomes" id="UP000243350"/>
    </source>
</evidence>
<proteinExistence type="predicted"/>
<dbReference type="Gene3D" id="1.10.287.1890">
    <property type="match status" value="1"/>
</dbReference>
<dbReference type="AlphaFoldDB" id="A0A2K4DGV1"/>
<dbReference type="Gene3D" id="3.40.50.150">
    <property type="entry name" value="Vaccinia Virus protein VP39"/>
    <property type="match status" value="1"/>
</dbReference>
<sequence>MITLNQRLTRVSHYLKPHTMADIGSDHAYLPIYAIENNLCSRAIAGEVIKGPFESAQKNVNEHQHNHLIDVRLGDGLSILRENDNIQNITICGMGGPLIAKILREGKSQLANKPRLILQSNIQTEVLRQTLESLNYTIIAEEIMEEKGHVYEIVVSEFTDNIKALTKKQLKFGPELLKNKTETFYKKWRRELNALEHIRKQLNSAVHHERLKEIECEMDLIKEVLVNED</sequence>
<comment type="caution">
    <text evidence="1">The sequence shown here is derived from an EMBL/GenBank/DDBJ whole genome shotgun (WGS) entry which is preliminary data.</text>
</comment>
<dbReference type="PIRSF" id="PIRSF018637">
    <property type="entry name" value="TrmK"/>
    <property type="match status" value="1"/>
</dbReference>
<dbReference type="OrthoDB" id="5881184at2"/>
<organism evidence="1 4">
    <name type="scientific">Staphylococcus devriesei</name>
    <dbReference type="NCBI Taxonomy" id="586733"/>
    <lineage>
        <taxon>Bacteria</taxon>
        <taxon>Bacillati</taxon>
        <taxon>Bacillota</taxon>
        <taxon>Bacilli</taxon>
        <taxon>Bacillales</taxon>
        <taxon>Staphylococcaceae</taxon>
        <taxon>Staphylococcus</taxon>
    </lineage>
</organism>
<dbReference type="Pfam" id="PF04816">
    <property type="entry name" value="TrmK"/>
    <property type="match status" value="1"/>
</dbReference>
<reference evidence="1" key="3">
    <citation type="submission" date="2018-03" db="EMBL/GenBank/DDBJ databases">
        <authorList>
            <person name="Keele B.F."/>
        </authorList>
    </citation>
    <scope>NUCLEOTIDE SEQUENCE</scope>
    <source>
        <strain evidence="1">SNUC 4143</strain>
    </source>
</reference>
<dbReference type="RefSeq" id="WP_103167390.1">
    <property type="nucleotide sequence ID" value="NZ_JAHCOY010000001.1"/>
</dbReference>
<reference evidence="2" key="2">
    <citation type="submission" date="2018-03" db="EMBL/GenBank/DDBJ databases">
        <authorList>
            <person name="Naushad S."/>
        </authorList>
    </citation>
    <scope>NUCLEOTIDE SEQUENCE</scope>
    <source>
        <strain evidence="2">SNUC 1409</strain>
    </source>
</reference>
<dbReference type="GO" id="GO:0032259">
    <property type="term" value="P:methylation"/>
    <property type="evidence" value="ECO:0007669"/>
    <property type="project" value="UniProtKB-KW"/>
</dbReference>
<dbReference type="SUPFAM" id="SSF53335">
    <property type="entry name" value="S-adenosyl-L-methionine-dependent methyltransferases"/>
    <property type="match status" value="1"/>
</dbReference>